<feature type="transmembrane region" description="Helical" evidence="8">
    <location>
        <begin position="296"/>
        <end position="315"/>
    </location>
</feature>
<evidence type="ECO:0000256" key="1">
    <source>
        <dbReference type="ARBA" id="ARBA00004141"/>
    </source>
</evidence>
<sequence length="602" mass="64934">MKFTKPVQADAMEDHPATAITVSSSETEAQAHQKAVDDQATHPALQTVPHSDSDNVAADFKNTTHSWRFWAILASLSISGLLSAIEGTIITSALPTIIADLGGGELYLWIANAFFLASVATLPLYGQASDILGRRWLMLSAVALFTLGSGLSGGASSMKMLIAARTVQGLGGGGINMLIELIVTDLVPLRERGKYMPVVLIASLLGAALGPFIGGVITSNTTWRWIFYLNVPIGGVALVLLFFFLHTNYQSDQTMARRFVRIDFSGNAIFIATITAVLLALTWGGTLYAWSNFRVILPLVLGFLGLCLFVAFEWTPRLCPEPSFPQVLLANRTSSAALALTLIHSMMTYWIFYFLPIYFQAVQNSSPERSGVQTLPIFVGILPFAMAGGLLLSKTGRYKQMHFAGFALLAVAYGLFSIMKPGSRTATWVCFQLLAAIGAGGLAGIILPAMQAPLDESHVATATGVWSFVRGFGAIWGVTIPSAVFNNKCDKLAKGLSDPKIAEMLSGGKAYQYATAAFVKGIKDEASRGEVVHLFTKSMQLVWLVGIAFAGIGFLITFVEKEVKLRDELDTKYGMKENAKGETGLDKGEDMEMKPYETTKSA</sequence>
<dbReference type="Proteomes" id="UP000578531">
    <property type="component" value="Unassembled WGS sequence"/>
</dbReference>
<evidence type="ECO:0000313" key="11">
    <source>
        <dbReference type="Proteomes" id="UP000578531"/>
    </source>
</evidence>
<feature type="transmembrane region" description="Helical" evidence="8">
    <location>
        <begin position="266"/>
        <end position="290"/>
    </location>
</feature>
<protein>
    <recommendedName>
        <fullName evidence="9">Major facilitator superfamily (MFS) profile domain-containing protein</fullName>
    </recommendedName>
</protein>
<dbReference type="Pfam" id="PF07690">
    <property type="entry name" value="MFS_1"/>
    <property type="match status" value="1"/>
</dbReference>
<feature type="transmembrane region" description="Helical" evidence="8">
    <location>
        <begin position="195"/>
        <end position="213"/>
    </location>
</feature>
<dbReference type="GeneID" id="59287939"/>
<proteinExistence type="predicted"/>
<feature type="transmembrane region" description="Helical" evidence="8">
    <location>
        <begin position="336"/>
        <end position="359"/>
    </location>
</feature>
<dbReference type="InterPro" id="IPR036259">
    <property type="entry name" value="MFS_trans_sf"/>
</dbReference>
<feature type="transmembrane region" description="Helical" evidence="8">
    <location>
        <begin position="403"/>
        <end position="419"/>
    </location>
</feature>
<feature type="compositionally biased region" description="Basic and acidic residues" evidence="7">
    <location>
        <begin position="29"/>
        <end position="39"/>
    </location>
</feature>
<dbReference type="RefSeq" id="XP_037164963.1">
    <property type="nucleotide sequence ID" value="XM_037308189.1"/>
</dbReference>
<dbReference type="InterPro" id="IPR020846">
    <property type="entry name" value="MFS_dom"/>
</dbReference>
<name>A0A8H6L4T0_9LECA</name>
<accession>A0A8H6L4T0</accession>
<evidence type="ECO:0000313" key="10">
    <source>
        <dbReference type="EMBL" id="KAF6235595.1"/>
    </source>
</evidence>
<keyword evidence="3 8" id="KW-0812">Transmembrane</keyword>
<comment type="caution">
    <text evidence="10">The sequence shown here is derived from an EMBL/GenBank/DDBJ whole genome shotgun (WGS) entry which is preliminary data.</text>
</comment>
<feature type="region of interest" description="Disordered" evidence="7">
    <location>
        <begin position="578"/>
        <end position="602"/>
    </location>
</feature>
<feature type="transmembrane region" description="Helical" evidence="8">
    <location>
        <begin position="69"/>
        <end position="94"/>
    </location>
</feature>
<evidence type="ECO:0000256" key="3">
    <source>
        <dbReference type="ARBA" id="ARBA00022692"/>
    </source>
</evidence>
<feature type="transmembrane region" description="Helical" evidence="8">
    <location>
        <begin position="225"/>
        <end position="245"/>
    </location>
</feature>
<keyword evidence="6" id="KW-0325">Glycoprotein</keyword>
<feature type="region of interest" description="Disordered" evidence="7">
    <location>
        <begin position="1"/>
        <end position="39"/>
    </location>
</feature>
<gene>
    <name evidence="10" type="ORF">HO173_006278</name>
</gene>
<dbReference type="Gene3D" id="1.20.1250.20">
    <property type="entry name" value="MFS general substrate transporter like domains"/>
    <property type="match status" value="1"/>
</dbReference>
<feature type="transmembrane region" description="Helical" evidence="8">
    <location>
        <begin position="137"/>
        <end position="156"/>
    </location>
</feature>
<organism evidence="10 11">
    <name type="scientific">Letharia columbiana</name>
    <dbReference type="NCBI Taxonomy" id="112416"/>
    <lineage>
        <taxon>Eukaryota</taxon>
        <taxon>Fungi</taxon>
        <taxon>Dikarya</taxon>
        <taxon>Ascomycota</taxon>
        <taxon>Pezizomycotina</taxon>
        <taxon>Lecanoromycetes</taxon>
        <taxon>OSLEUM clade</taxon>
        <taxon>Lecanoromycetidae</taxon>
        <taxon>Lecanorales</taxon>
        <taxon>Lecanorineae</taxon>
        <taxon>Parmeliaceae</taxon>
        <taxon>Letharia</taxon>
    </lineage>
</organism>
<evidence type="ECO:0000259" key="9">
    <source>
        <dbReference type="PROSITE" id="PS50850"/>
    </source>
</evidence>
<evidence type="ECO:0000256" key="7">
    <source>
        <dbReference type="SAM" id="MobiDB-lite"/>
    </source>
</evidence>
<dbReference type="OrthoDB" id="10021397at2759"/>
<dbReference type="PROSITE" id="PS50850">
    <property type="entry name" value="MFS"/>
    <property type="match status" value="1"/>
</dbReference>
<dbReference type="Gene3D" id="1.20.1720.10">
    <property type="entry name" value="Multidrug resistance protein D"/>
    <property type="match status" value="1"/>
</dbReference>
<dbReference type="GO" id="GO:0005886">
    <property type="term" value="C:plasma membrane"/>
    <property type="evidence" value="ECO:0007669"/>
    <property type="project" value="TreeGrafter"/>
</dbReference>
<feature type="transmembrane region" description="Helical" evidence="8">
    <location>
        <begin position="106"/>
        <end position="125"/>
    </location>
</feature>
<evidence type="ECO:0000256" key="2">
    <source>
        <dbReference type="ARBA" id="ARBA00022448"/>
    </source>
</evidence>
<dbReference type="InterPro" id="IPR011701">
    <property type="entry name" value="MFS"/>
</dbReference>
<evidence type="ECO:0000256" key="8">
    <source>
        <dbReference type="SAM" id="Phobius"/>
    </source>
</evidence>
<feature type="transmembrane region" description="Helical" evidence="8">
    <location>
        <begin position="541"/>
        <end position="559"/>
    </location>
</feature>
<keyword evidence="2" id="KW-0813">Transport</keyword>
<dbReference type="AlphaFoldDB" id="A0A8H6L4T0"/>
<feature type="transmembrane region" description="Helical" evidence="8">
    <location>
        <begin position="162"/>
        <end position="183"/>
    </location>
</feature>
<dbReference type="EMBL" id="JACCJC010000024">
    <property type="protein sequence ID" value="KAF6235595.1"/>
    <property type="molecule type" value="Genomic_DNA"/>
</dbReference>
<dbReference type="GO" id="GO:0022857">
    <property type="term" value="F:transmembrane transporter activity"/>
    <property type="evidence" value="ECO:0007669"/>
    <property type="project" value="InterPro"/>
</dbReference>
<comment type="subcellular location">
    <subcellularLocation>
        <location evidence="1">Membrane</location>
        <topology evidence="1">Multi-pass membrane protein</topology>
    </subcellularLocation>
</comment>
<evidence type="ECO:0000256" key="5">
    <source>
        <dbReference type="ARBA" id="ARBA00023136"/>
    </source>
</evidence>
<reference evidence="10 11" key="1">
    <citation type="journal article" date="2020" name="Genomics">
        <title>Complete, high-quality genomes from long-read metagenomic sequencing of two wolf lichen thalli reveals enigmatic genome architecture.</title>
        <authorList>
            <person name="McKenzie S.K."/>
            <person name="Walston R.F."/>
            <person name="Allen J.L."/>
        </authorList>
    </citation>
    <scope>NUCLEOTIDE SEQUENCE [LARGE SCALE GENOMIC DNA]</scope>
    <source>
        <strain evidence="10">WasteWater2</strain>
    </source>
</reference>
<feature type="domain" description="Major facilitator superfamily (MFS) profile" evidence="9">
    <location>
        <begin position="72"/>
        <end position="565"/>
    </location>
</feature>
<evidence type="ECO:0000256" key="4">
    <source>
        <dbReference type="ARBA" id="ARBA00022989"/>
    </source>
</evidence>
<keyword evidence="5 8" id="KW-0472">Membrane</keyword>
<dbReference type="PANTHER" id="PTHR23501">
    <property type="entry name" value="MAJOR FACILITATOR SUPERFAMILY"/>
    <property type="match status" value="1"/>
</dbReference>
<keyword evidence="11" id="KW-1185">Reference proteome</keyword>
<dbReference type="SUPFAM" id="SSF103473">
    <property type="entry name" value="MFS general substrate transporter"/>
    <property type="match status" value="1"/>
</dbReference>
<feature type="transmembrane region" description="Helical" evidence="8">
    <location>
        <begin position="371"/>
        <end position="391"/>
    </location>
</feature>
<feature type="transmembrane region" description="Helical" evidence="8">
    <location>
        <begin position="425"/>
        <end position="447"/>
    </location>
</feature>
<evidence type="ECO:0000256" key="6">
    <source>
        <dbReference type="ARBA" id="ARBA00023180"/>
    </source>
</evidence>
<keyword evidence="4 8" id="KW-1133">Transmembrane helix</keyword>
<feature type="transmembrane region" description="Helical" evidence="8">
    <location>
        <begin position="459"/>
        <end position="478"/>
    </location>
</feature>
<dbReference type="PANTHER" id="PTHR23501:SF187">
    <property type="entry name" value="MAJOR FACILITATOR SUPERFAMILY (MFS) PROFILE DOMAIN-CONTAINING PROTEIN"/>
    <property type="match status" value="1"/>
</dbReference>